<feature type="non-terminal residue" evidence="8">
    <location>
        <position position="1"/>
    </location>
</feature>
<dbReference type="GeneID" id="25787950"/>
<reference evidence="8 9" key="1">
    <citation type="journal article" date="2011" name="Genome Biol.">
        <title>Comparative genome sequence analysis underscores mycoparasitism as the ancestral life style of Trichoderma.</title>
        <authorList>
            <person name="Kubicek C.P."/>
            <person name="Herrera-Estrella A."/>
            <person name="Seidl-Seiboth V."/>
            <person name="Martinez D.A."/>
            <person name="Druzhinina I.S."/>
            <person name="Thon M."/>
            <person name="Zeilinger S."/>
            <person name="Casas-Flores S."/>
            <person name="Horwitz B.A."/>
            <person name="Mukherjee P.K."/>
            <person name="Mukherjee M."/>
            <person name="Kredics L."/>
            <person name="Alcaraz L.D."/>
            <person name="Aerts A."/>
            <person name="Antal Z."/>
            <person name="Atanasova L."/>
            <person name="Cervantes-Badillo M.G."/>
            <person name="Challacombe J."/>
            <person name="Chertkov O."/>
            <person name="McCluskey K."/>
            <person name="Coulpier F."/>
            <person name="Deshpande N."/>
            <person name="von Doehren H."/>
            <person name="Ebbole D.J."/>
            <person name="Esquivel-Naranjo E.U."/>
            <person name="Fekete E."/>
            <person name="Flipphi M."/>
            <person name="Glaser F."/>
            <person name="Gomez-Rodriguez E.Y."/>
            <person name="Gruber S."/>
            <person name="Han C."/>
            <person name="Henrissat B."/>
            <person name="Hermosa R."/>
            <person name="Hernandez-Onate M."/>
            <person name="Karaffa L."/>
            <person name="Kosti I."/>
            <person name="Le Crom S."/>
            <person name="Lindquist E."/>
            <person name="Lucas S."/>
            <person name="Luebeck M."/>
            <person name="Luebeck P.S."/>
            <person name="Margeot A."/>
            <person name="Metz B."/>
            <person name="Misra M."/>
            <person name="Nevalainen H."/>
            <person name="Omann M."/>
            <person name="Packer N."/>
            <person name="Perrone G."/>
            <person name="Uresti-Rivera E.E."/>
            <person name="Salamov A."/>
            <person name="Schmoll M."/>
            <person name="Seiboth B."/>
            <person name="Shapiro H."/>
            <person name="Sukno S."/>
            <person name="Tamayo-Ramos J.A."/>
            <person name="Tisch D."/>
            <person name="Wiest A."/>
            <person name="Wilkinson H.H."/>
            <person name="Zhang M."/>
            <person name="Coutinho P.M."/>
            <person name="Kenerley C.M."/>
            <person name="Monte E."/>
            <person name="Baker S.E."/>
            <person name="Grigoriev I.V."/>
        </authorList>
    </citation>
    <scope>NUCLEOTIDE SEQUENCE [LARGE SCALE GENOMIC DNA]</scope>
    <source>
        <strain evidence="9">Gv29-8 / FGSC 10586</strain>
    </source>
</reference>
<dbReference type="GO" id="GO:0005783">
    <property type="term" value="C:endoplasmic reticulum"/>
    <property type="evidence" value="ECO:0007669"/>
    <property type="project" value="UniProtKB-SubCell"/>
</dbReference>
<evidence type="ECO:0000256" key="4">
    <source>
        <dbReference type="ARBA" id="ARBA00022824"/>
    </source>
</evidence>
<keyword evidence="6" id="KW-0472">Membrane</keyword>
<proteinExistence type="predicted"/>
<dbReference type="InterPro" id="IPR029058">
    <property type="entry name" value="AB_hydrolase_fold"/>
</dbReference>
<dbReference type="InterPro" id="IPR052374">
    <property type="entry name" value="SERAC1"/>
</dbReference>
<keyword evidence="4" id="KW-0256">Endoplasmic reticulum</keyword>
<organism evidence="8 9">
    <name type="scientific">Hypocrea virens (strain Gv29-8 / FGSC 10586)</name>
    <name type="common">Gliocladium virens</name>
    <name type="synonym">Trichoderma virens</name>
    <dbReference type="NCBI Taxonomy" id="413071"/>
    <lineage>
        <taxon>Eukaryota</taxon>
        <taxon>Fungi</taxon>
        <taxon>Dikarya</taxon>
        <taxon>Ascomycota</taxon>
        <taxon>Pezizomycotina</taxon>
        <taxon>Sordariomycetes</taxon>
        <taxon>Hypocreomycetidae</taxon>
        <taxon>Hypocreales</taxon>
        <taxon>Hypocreaceae</taxon>
        <taxon>Trichoderma</taxon>
    </lineage>
</organism>
<dbReference type="Gene3D" id="3.40.50.1820">
    <property type="entry name" value="alpha/beta hydrolase"/>
    <property type="match status" value="1"/>
</dbReference>
<evidence type="ECO:0000313" key="8">
    <source>
        <dbReference type="EMBL" id="EHK20647.1"/>
    </source>
</evidence>
<dbReference type="HOGENOM" id="CLU_000288_182_5_1"/>
<evidence type="ECO:0000313" key="9">
    <source>
        <dbReference type="Proteomes" id="UP000007115"/>
    </source>
</evidence>
<dbReference type="Pfam" id="PF12697">
    <property type="entry name" value="Abhydrolase_6"/>
    <property type="match status" value="1"/>
</dbReference>
<dbReference type="EMBL" id="ABDF02000078">
    <property type="protein sequence ID" value="EHK20647.1"/>
    <property type="molecule type" value="Genomic_DNA"/>
</dbReference>
<evidence type="ECO:0000256" key="1">
    <source>
        <dbReference type="ARBA" id="ARBA00004173"/>
    </source>
</evidence>
<evidence type="ECO:0000259" key="7">
    <source>
        <dbReference type="Pfam" id="PF12697"/>
    </source>
</evidence>
<evidence type="ECO:0000256" key="3">
    <source>
        <dbReference type="ARBA" id="ARBA00004370"/>
    </source>
</evidence>
<dbReference type="OMA" id="VYNINEP"/>
<dbReference type="GO" id="GO:0005739">
    <property type="term" value="C:mitochondrion"/>
    <property type="evidence" value="ECO:0007669"/>
    <property type="project" value="UniProtKB-SubCell"/>
</dbReference>
<dbReference type="AlphaFoldDB" id="G9MXN5"/>
<dbReference type="OrthoDB" id="1658288at2759"/>
<dbReference type="PANTHER" id="PTHR48182:SF2">
    <property type="entry name" value="PROTEIN SERAC1"/>
    <property type="match status" value="1"/>
</dbReference>
<dbReference type="SUPFAM" id="SSF53474">
    <property type="entry name" value="alpha/beta-Hydrolases"/>
    <property type="match status" value="1"/>
</dbReference>
<comment type="caution">
    <text evidence="8">The sequence shown here is derived from an EMBL/GenBank/DDBJ whole genome shotgun (WGS) entry which is preliminary data.</text>
</comment>
<dbReference type="Proteomes" id="UP000007115">
    <property type="component" value="Unassembled WGS sequence"/>
</dbReference>
<comment type="subcellular location">
    <subcellularLocation>
        <location evidence="2">Endoplasmic reticulum</location>
    </subcellularLocation>
    <subcellularLocation>
        <location evidence="3">Membrane</location>
    </subcellularLocation>
    <subcellularLocation>
        <location evidence="1">Mitochondrion</location>
    </subcellularLocation>
</comment>
<dbReference type="PANTHER" id="PTHR48182">
    <property type="entry name" value="PROTEIN SERAC1"/>
    <property type="match status" value="1"/>
</dbReference>
<dbReference type="GO" id="GO:0016020">
    <property type="term" value="C:membrane"/>
    <property type="evidence" value="ECO:0007669"/>
    <property type="project" value="UniProtKB-SubCell"/>
</dbReference>
<protein>
    <recommendedName>
        <fullName evidence="7">AB hydrolase-1 domain-containing protein</fullName>
    </recommendedName>
</protein>
<name>G9MXN5_HYPVG</name>
<dbReference type="VEuPathDB" id="FungiDB:TRIVIDRAFT_14606"/>
<dbReference type="InParanoid" id="G9MXN5"/>
<dbReference type="InterPro" id="IPR000073">
    <property type="entry name" value="AB_hydrolase_1"/>
</dbReference>
<feature type="non-terminal residue" evidence="8">
    <location>
        <position position="379"/>
    </location>
</feature>
<feature type="domain" description="AB hydrolase-1" evidence="7">
    <location>
        <begin position="156"/>
        <end position="348"/>
    </location>
</feature>
<dbReference type="eggNOG" id="ENOG502SQ8P">
    <property type="taxonomic scope" value="Eukaryota"/>
</dbReference>
<dbReference type="RefSeq" id="XP_013954835.1">
    <property type="nucleotide sequence ID" value="XM_014099360.2"/>
</dbReference>
<evidence type="ECO:0000256" key="6">
    <source>
        <dbReference type="ARBA" id="ARBA00023136"/>
    </source>
</evidence>
<keyword evidence="5" id="KW-0496">Mitochondrion</keyword>
<keyword evidence="9" id="KW-1185">Reference proteome</keyword>
<gene>
    <name evidence="8" type="ORF">TRIVIDRAFT_14606</name>
</gene>
<evidence type="ECO:0000256" key="2">
    <source>
        <dbReference type="ARBA" id="ARBA00004240"/>
    </source>
</evidence>
<evidence type="ECO:0000256" key="5">
    <source>
        <dbReference type="ARBA" id="ARBA00023128"/>
    </source>
</evidence>
<accession>G9MXN5</accession>
<sequence>PKRESKFQPNREPTFRVRGVPNDWDRNKLESFLAERDIAAAPVVQSLAKEFHGRSQAATVFFQNTCQLPLKISLPAYSGQFGEQRILTLDHDFIGITSLFTPPQQDHKVDIIAISGLGGHAFGSFKERDREHMWLRDALPHGMIDESDKHFARIMVYGYESSVPNSDSFQNLEDIATSLHSDLRTLSFDSSFKPIVLIAHSLGGLVAKQVLISLCMSKDKVNRSLKRAIYGIAFFGVPHDGMDISSLIPMAGDGPNRFLLESIGSTNSQVLSIQQREFSKALGGPGESEVVSFYETRLSPTALKDEGGRWSMSGKPAALVSKASATHCRPWEDGPEHICAINRTHSEMVKFSVEDPEYDKVLGRIRSLAQHAITARRSM</sequence>